<proteinExistence type="predicted"/>
<dbReference type="RefSeq" id="WP_102196699.1">
    <property type="nucleotide sequence ID" value="NZ_NIPR01000043.1"/>
</dbReference>
<gene>
    <name evidence="1" type="ORF">CBP76_09765</name>
</gene>
<dbReference type="OrthoDB" id="2303612at2"/>
<keyword evidence="2" id="KW-1185">Reference proteome</keyword>
<name>A0A2N7ASJ8_9LACO</name>
<protein>
    <submittedName>
        <fullName evidence="1">Uncharacterized protein</fullName>
    </submittedName>
</protein>
<organism evidence="1 2">
    <name type="scientific">Companilactobacillus nuruki</name>
    <dbReference type="NCBI Taxonomy" id="1993540"/>
    <lineage>
        <taxon>Bacteria</taxon>
        <taxon>Bacillati</taxon>
        <taxon>Bacillota</taxon>
        <taxon>Bacilli</taxon>
        <taxon>Lactobacillales</taxon>
        <taxon>Lactobacillaceae</taxon>
        <taxon>Companilactobacillus</taxon>
    </lineage>
</organism>
<dbReference type="EMBL" id="NIPR01000043">
    <property type="protein sequence ID" value="PMD68334.1"/>
    <property type="molecule type" value="Genomic_DNA"/>
</dbReference>
<reference evidence="1 2" key="1">
    <citation type="submission" date="2017-05" db="EMBL/GenBank/DDBJ databases">
        <title>Lactobacillus nurukis nov., sp. nov., isolated from nuruk.</title>
        <authorList>
            <person name="Kim S.-J."/>
        </authorList>
    </citation>
    <scope>NUCLEOTIDE SEQUENCE [LARGE SCALE GENOMIC DNA]</scope>
    <source>
        <strain evidence="1 2">SYF10-1a</strain>
    </source>
</reference>
<dbReference type="AlphaFoldDB" id="A0A2N7ASJ8"/>
<evidence type="ECO:0000313" key="2">
    <source>
        <dbReference type="Proteomes" id="UP000235649"/>
    </source>
</evidence>
<evidence type="ECO:0000313" key="1">
    <source>
        <dbReference type="EMBL" id="PMD68334.1"/>
    </source>
</evidence>
<dbReference type="Proteomes" id="UP000235649">
    <property type="component" value="Unassembled WGS sequence"/>
</dbReference>
<accession>A0A2N7ASJ8</accession>
<sequence length="236" mass="27896">MKTKIKISYVILKYDDQTDNIFTKVTNNENHLYELPTFDYVQKQDGNLNDVKRYILEKMIDFDVYLNERDIFIPFVNISFENQIIIYDYVAIVFESNKTALSAMSYESWYRINFNHKRQVWNLEWGSGVTDPIDMKLNNSAFTNFRVNSGDNDGINFDNVMYFITEQTRDFPILGLLSGDFFTMKQVQHYQDLLGIDALKAGSNETFERQYADSIQVIKDDHLTTAYKFKKEYLKK</sequence>
<comment type="caution">
    <text evidence="1">The sequence shown here is derived from an EMBL/GenBank/DDBJ whole genome shotgun (WGS) entry which is preliminary data.</text>
</comment>